<comment type="caution">
    <text evidence="1">The sequence shown here is derived from an EMBL/GenBank/DDBJ whole genome shotgun (WGS) entry which is preliminary data.</text>
</comment>
<dbReference type="Proteomes" id="UP000886998">
    <property type="component" value="Unassembled WGS sequence"/>
</dbReference>
<evidence type="ECO:0000313" key="2">
    <source>
        <dbReference type="Proteomes" id="UP000886998"/>
    </source>
</evidence>
<dbReference type="AlphaFoldDB" id="A0A8X6I783"/>
<protein>
    <submittedName>
        <fullName evidence="1">Uncharacterized protein</fullName>
    </submittedName>
</protein>
<gene>
    <name evidence="1" type="ORF">TNIN_40761</name>
</gene>
<proteinExistence type="predicted"/>
<keyword evidence="2" id="KW-1185">Reference proteome</keyword>
<dbReference type="EMBL" id="BMAV01024531">
    <property type="protein sequence ID" value="GFS33747.1"/>
    <property type="molecule type" value="Genomic_DNA"/>
</dbReference>
<evidence type="ECO:0000313" key="1">
    <source>
        <dbReference type="EMBL" id="GFS33747.1"/>
    </source>
</evidence>
<organism evidence="1 2">
    <name type="scientific">Trichonephila inaurata madagascariensis</name>
    <dbReference type="NCBI Taxonomy" id="2747483"/>
    <lineage>
        <taxon>Eukaryota</taxon>
        <taxon>Metazoa</taxon>
        <taxon>Ecdysozoa</taxon>
        <taxon>Arthropoda</taxon>
        <taxon>Chelicerata</taxon>
        <taxon>Arachnida</taxon>
        <taxon>Araneae</taxon>
        <taxon>Araneomorphae</taxon>
        <taxon>Entelegynae</taxon>
        <taxon>Araneoidea</taxon>
        <taxon>Nephilidae</taxon>
        <taxon>Trichonephila</taxon>
        <taxon>Trichonephila inaurata</taxon>
    </lineage>
</organism>
<reference evidence="1" key="1">
    <citation type="submission" date="2020-08" db="EMBL/GenBank/DDBJ databases">
        <title>Multicomponent nature underlies the extraordinary mechanical properties of spider dragline silk.</title>
        <authorList>
            <person name="Kono N."/>
            <person name="Nakamura H."/>
            <person name="Mori M."/>
            <person name="Yoshida Y."/>
            <person name="Ohtoshi R."/>
            <person name="Malay A.D."/>
            <person name="Moran D.A.P."/>
            <person name="Tomita M."/>
            <person name="Numata K."/>
            <person name="Arakawa K."/>
        </authorList>
    </citation>
    <scope>NUCLEOTIDE SEQUENCE</scope>
</reference>
<name>A0A8X6I783_9ARAC</name>
<accession>A0A8X6I783</accession>
<sequence>MSQKFPQRFPTRFLSIPLSRRPLELNKRNFFPHSPVNGNYSNNVARNLCYNESKQTTTSGDKTCEYRADLLTVFFFFSHGDTCEDYCAVSEGWGRWVK</sequence>